<dbReference type="PROSITE" id="PS50862">
    <property type="entry name" value="AA_TRNA_LIGASE_II"/>
    <property type="match status" value="1"/>
</dbReference>
<evidence type="ECO:0000256" key="5">
    <source>
        <dbReference type="ARBA" id="ARBA00023146"/>
    </source>
</evidence>
<dbReference type="Gene3D" id="3.30.930.10">
    <property type="entry name" value="Bira Bifunctional Protein, Domain 2"/>
    <property type="match status" value="1"/>
</dbReference>
<keyword evidence="4" id="KW-0648">Protein biosynthesis</keyword>
<evidence type="ECO:0000259" key="6">
    <source>
        <dbReference type="PROSITE" id="PS50862"/>
    </source>
</evidence>
<evidence type="ECO:0000256" key="3">
    <source>
        <dbReference type="ARBA" id="ARBA00022840"/>
    </source>
</evidence>
<keyword evidence="5" id="KW-0030">Aminoacyl-tRNA synthetase</keyword>
<gene>
    <name evidence="7" type="ORF">CSB45_01845</name>
</gene>
<organism evidence="7 8">
    <name type="scientific">candidate division KSB3 bacterium</name>
    <dbReference type="NCBI Taxonomy" id="2044937"/>
    <lineage>
        <taxon>Bacteria</taxon>
        <taxon>candidate division KSB3</taxon>
    </lineage>
</organism>
<proteinExistence type="predicted"/>
<evidence type="ECO:0000313" key="8">
    <source>
        <dbReference type="Proteomes" id="UP000229740"/>
    </source>
</evidence>
<reference evidence="7 8" key="1">
    <citation type="submission" date="2017-10" db="EMBL/GenBank/DDBJ databases">
        <title>Novel microbial diversity and functional potential in the marine mammal oral microbiome.</title>
        <authorList>
            <person name="Dudek N.K."/>
            <person name="Sun C.L."/>
            <person name="Burstein D."/>
            <person name="Kantor R.S."/>
            <person name="Aliaga Goltsman D.S."/>
            <person name="Bik E.M."/>
            <person name="Thomas B.C."/>
            <person name="Banfield J.F."/>
            <person name="Relman D.A."/>
        </authorList>
    </citation>
    <scope>NUCLEOTIDE SEQUENCE [LARGE SCALE GENOMIC DNA]</scope>
    <source>
        <strain evidence="7">DOLZORAL124_49_17</strain>
    </source>
</reference>
<protein>
    <recommendedName>
        <fullName evidence="6">Aminoacyl-transfer RNA synthetases class-II family profile domain-containing protein</fullName>
    </recommendedName>
</protein>
<dbReference type="GO" id="GO:0006418">
    <property type="term" value="P:tRNA aminoacylation for protein translation"/>
    <property type="evidence" value="ECO:0007669"/>
    <property type="project" value="InterPro"/>
</dbReference>
<evidence type="ECO:0000256" key="1">
    <source>
        <dbReference type="ARBA" id="ARBA00022598"/>
    </source>
</evidence>
<keyword evidence="1" id="KW-0436">Ligase</keyword>
<evidence type="ECO:0000256" key="2">
    <source>
        <dbReference type="ARBA" id="ARBA00022741"/>
    </source>
</evidence>
<sequence length="402" mass="46635">MTLQYDIFSIKNEENRKFFYEMLPYVSEYILSFTLKDSSVEVTYASESHRSQIESKLGILKELASQEVIDGADNAKTKVLLDRRDVRTQNSQPIFEALQQHGAITQFGEGAFAYSKLFLNVMDYFYLKSRELGLHFSAQEYKFPTLIPLETFQRGGYFETFPHHIMFQSTIKNDIEVLEQFTQQGVDEELLRKMKLSGNVLKNAACGPIYPMLAHQTLSSKDPHVFLVVGKCFRNEASNIFELARLNEFTMSEVVFIGTDAQVRQGITQAQKLLWDFWIELFELNCSIETASDSFFGGSYKKLKFFQLMGDSKQELRMLLPQHKQYIACSSANFHRTHFTKRYEIRHEDGFCHTACIAFGIERLAYAFLSQLGCDPDKWPRKVLEEIERYTSQKAMTRFLSE</sequence>
<dbReference type="InterPro" id="IPR045864">
    <property type="entry name" value="aa-tRNA-synth_II/BPL/LPL"/>
</dbReference>
<dbReference type="AlphaFoldDB" id="A0A2G6EBP1"/>
<dbReference type="Pfam" id="PF00587">
    <property type="entry name" value="tRNA-synt_2b"/>
    <property type="match status" value="1"/>
</dbReference>
<keyword evidence="2" id="KW-0547">Nucleotide-binding</keyword>
<evidence type="ECO:0000313" key="7">
    <source>
        <dbReference type="EMBL" id="PID59168.1"/>
    </source>
</evidence>
<dbReference type="SUPFAM" id="SSF55681">
    <property type="entry name" value="Class II aaRS and biotin synthetases"/>
    <property type="match status" value="1"/>
</dbReference>
<dbReference type="GO" id="GO:0005524">
    <property type="term" value="F:ATP binding"/>
    <property type="evidence" value="ECO:0007669"/>
    <property type="project" value="UniProtKB-KW"/>
</dbReference>
<accession>A0A2G6EBP1</accession>
<keyword evidence="3" id="KW-0067">ATP-binding</keyword>
<name>A0A2G6EBP1_9BACT</name>
<dbReference type="GO" id="GO:0004812">
    <property type="term" value="F:aminoacyl-tRNA ligase activity"/>
    <property type="evidence" value="ECO:0007669"/>
    <property type="project" value="UniProtKB-KW"/>
</dbReference>
<comment type="caution">
    <text evidence="7">The sequence shown here is derived from an EMBL/GenBank/DDBJ whole genome shotgun (WGS) entry which is preliminary data.</text>
</comment>
<dbReference type="EMBL" id="PDPS01000020">
    <property type="protein sequence ID" value="PID59168.1"/>
    <property type="molecule type" value="Genomic_DNA"/>
</dbReference>
<feature type="domain" description="Aminoacyl-transfer RNA synthetases class-II family profile" evidence="6">
    <location>
        <begin position="126"/>
        <end position="376"/>
    </location>
</feature>
<dbReference type="InterPro" id="IPR002314">
    <property type="entry name" value="aa-tRNA-synt_IIb"/>
</dbReference>
<evidence type="ECO:0000256" key="4">
    <source>
        <dbReference type="ARBA" id="ARBA00022917"/>
    </source>
</evidence>
<dbReference type="Proteomes" id="UP000229740">
    <property type="component" value="Unassembled WGS sequence"/>
</dbReference>
<dbReference type="InterPro" id="IPR006195">
    <property type="entry name" value="aa-tRNA-synth_II"/>
</dbReference>